<dbReference type="InterPro" id="IPR028994">
    <property type="entry name" value="Integrin_alpha_N"/>
</dbReference>
<dbReference type="PANTHER" id="PTHR16026:SF0">
    <property type="entry name" value="CARTILAGE ACIDIC PROTEIN 1"/>
    <property type="match status" value="1"/>
</dbReference>
<comment type="caution">
    <text evidence="4">The sequence shown here is derived from an EMBL/GenBank/DDBJ whole genome shotgun (WGS) entry which is preliminary data.</text>
</comment>
<evidence type="ECO:0000259" key="3">
    <source>
        <dbReference type="Pfam" id="PF07593"/>
    </source>
</evidence>
<dbReference type="Gene3D" id="2.130.10.130">
    <property type="entry name" value="Integrin alpha, N-terminal"/>
    <property type="match status" value="2"/>
</dbReference>
<name>A0A7C2NZ74_9PLAN</name>
<evidence type="ECO:0000256" key="1">
    <source>
        <dbReference type="ARBA" id="ARBA00022729"/>
    </source>
</evidence>
<dbReference type="Pfam" id="PF13517">
    <property type="entry name" value="FG-GAP_3"/>
    <property type="match status" value="2"/>
</dbReference>
<feature type="region of interest" description="Disordered" evidence="2">
    <location>
        <begin position="1"/>
        <end position="26"/>
    </location>
</feature>
<sequence length="661" mass="70439">MGLLVNSAPSSGLRSPSPPPTGEKGPHRLAFAELLLELKPAVPRLAVTRCHAVLVLCVISAFAVSGCQRGNGTSSASATNVSSEAAGTHQTVAAEPVAIRFDEVSAAQGFDFTYHNDEEQDRFSIVESLGGGVALLDYDGDGWLDVWLPGGGRFSGPREIRGRPNGLYRSHGTGSDFVSVAEAAGVTTELFYSHGVSVADADEDGFPDVLVTGYGGLQFFRNRGDGTFAELAVTASLVDPQWSSSAAWGDFDGDGVLDLYVAHYVNWSFDNDPSCPGVAPHERDVCPPRRFDPLPDALFLGDGEGGFRDATREAGLRNDGKGLSVIACDIDGDGDLDVYVANDTVENFLYVNDGRGHFEDASVVSGAAYNERGLPDGSMGIDLFDFDADRLPDLFVTNFEGENSALYKNMGGAVFRHVSQQTGISAVGQMYVGWGIRAEDLDNDGDQDVAIVNGHVVRFPHGGSPAQAPMLFLNRGGAFANVAPEVGGYFGRRHRSRGLATGDLNRDGRIDLVTSNVNQPAVTLLNRTENAHGFLQVQLVGTSSPRSAIGAKVELETTTGRQSRQVTGGGSYASTSDLAVHFGRGNGTSDATLHITWPSGERQSFPIADSRSDWIAIEGRTRLESRGVSPLPLRSPKLLSQDQPVRSLLPRLRGRRWPKAG</sequence>
<dbReference type="EMBL" id="DSOK01000110">
    <property type="protein sequence ID" value="HEN14514.1"/>
    <property type="molecule type" value="Genomic_DNA"/>
</dbReference>
<keyword evidence="1" id="KW-0732">Signal</keyword>
<organism evidence="4">
    <name type="scientific">Schlesneria paludicola</name>
    <dbReference type="NCBI Taxonomy" id="360056"/>
    <lineage>
        <taxon>Bacteria</taxon>
        <taxon>Pseudomonadati</taxon>
        <taxon>Planctomycetota</taxon>
        <taxon>Planctomycetia</taxon>
        <taxon>Planctomycetales</taxon>
        <taxon>Planctomycetaceae</taxon>
        <taxon>Schlesneria</taxon>
    </lineage>
</organism>
<dbReference type="Pfam" id="PF07593">
    <property type="entry name" value="UnbV_ASPIC"/>
    <property type="match status" value="1"/>
</dbReference>
<protein>
    <submittedName>
        <fullName evidence="4">CRTAC1 family protein</fullName>
    </submittedName>
</protein>
<feature type="domain" description="ASPIC/UnbV" evidence="3">
    <location>
        <begin position="548"/>
        <end position="605"/>
    </location>
</feature>
<dbReference type="InterPro" id="IPR011519">
    <property type="entry name" value="UnbV_ASPIC"/>
</dbReference>
<dbReference type="SUPFAM" id="SSF69318">
    <property type="entry name" value="Integrin alpha N-terminal domain"/>
    <property type="match status" value="1"/>
</dbReference>
<dbReference type="InterPro" id="IPR013517">
    <property type="entry name" value="FG-GAP"/>
</dbReference>
<dbReference type="InterPro" id="IPR027039">
    <property type="entry name" value="Crtac1"/>
</dbReference>
<gene>
    <name evidence="4" type="ORF">ENQ76_03470</name>
</gene>
<proteinExistence type="predicted"/>
<evidence type="ECO:0000256" key="2">
    <source>
        <dbReference type="SAM" id="MobiDB-lite"/>
    </source>
</evidence>
<reference evidence="4" key="1">
    <citation type="journal article" date="2020" name="mSystems">
        <title>Genome- and Community-Level Interaction Insights into Carbon Utilization and Element Cycling Functions of Hydrothermarchaeota in Hydrothermal Sediment.</title>
        <authorList>
            <person name="Zhou Z."/>
            <person name="Liu Y."/>
            <person name="Xu W."/>
            <person name="Pan J."/>
            <person name="Luo Z.H."/>
            <person name="Li M."/>
        </authorList>
    </citation>
    <scope>NUCLEOTIDE SEQUENCE [LARGE SCALE GENOMIC DNA]</scope>
    <source>
        <strain evidence="4">SpSt-339</strain>
    </source>
</reference>
<accession>A0A7C2NZ74</accession>
<dbReference type="AlphaFoldDB" id="A0A7C2NZ74"/>
<dbReference type="PANTHER" id="PTHR16026">
    <property type="entry name" value="CARTILAGE ACIDIC PROTEIN 1"/>
    <property type="match status" value="1"/>
</dbReference>
<evidence type="ECO:0000313" key="4">
    <source>
        <dbReference type="EMBL" id="HEN14514.1"/>
    </source>
</evidence>